<gene>
    <name evidence="1" type="ORF">ACFL27_15545</name>
</gene>
<proteinExistence type="predicted"/>
<dbReference type="Proteomes" id="UP001594351">
    <property type="component" value="Unassembled WGS sequence"/>
</dbReference>
<protein>
    <submittedName>
        <fullName evidence="1">Uncharacterized protein</fullName>
    </submittedName>
</protein>
<reference evidence="1 2" key="1">
    <citation type="submission" date="2024-09" db="EMBL/GenBank/DDBJ databases">
        <title>Laminarin stimulates single cell rates of sulfate reduction while oxygen inhibits transcriptomic activity in coastal marine sediment.</title>
        <authorList>
            <person name="Lindsay M."/>
            <person name="Orcutt B."/>
            <person name="Emerson D."/>
            <person name="Stepanauskas R."/>
            <person name="D'Angelo T."/>
        </authorList>
    </citation>
    <scope>NUCLEOTIDE SEQUENCE [LARGE SCALE GENOMIC DNA]</scope>
    <source>
        <strain evidence="1">SAG AM-311-K15</strain>
    </source>
</reference>
<evidence type="ECO:0000313" key="1">
    <source>
        <dbReference type="EMBL" id="MFC1851604.1"/>
    </source>
</evidence>
<accession>A0ABV6YZH5</accession>
<name>A0ABV6YZH5_UNCC1</name>
<keyword evidence="2" id="KW-1185">Reference proteome</keyword>
<evidence type="ECO:0000313" key="2">
    <source>
        <dbReference type="Proteomes" id="UP001594351"/>
    </source>
</evidence>
<organism evidence="1 2">
    <name type="scientific">candidate division CSSED10-310 bacterium</name>
    <dbReference type="NCBI Taxonomy" id="2855610"/>
    <lineage>
        <taxon>Bacteria</taxon>
        <taxon>Bacteria division CSSED10-310</taxon>
    </lineage>
</organism>
<sequence>MLAEVRDVKQHKNEYFRRWFTSPFFDLVVWFEDDRLINGFQLCYDKPDHERALTWLKNKGFSHKQVDQGEEPGHYNMTPVLIANGLFEQEKIAARLLQEGQKIEPGIIQFVYQKILSFVD</sequence>
<comment type="caution">
    <text evidence="1">The sequence shown here is derived from an EMBL/GenBank/DDBJ whole genome shotgun (WGS) entry which is preliminary data.</text>
</comment>
<dbReference type="EMBL" id="JBHPBY010000206">
    <property type="protein sequence ID" value="MFC1851604.1"/>
    <property type="molecule type" value="Genomic_DNA"/>
</dbReference>